<evidence type="ECO:0008006" key="3">
    <source>
        <dbReference type="Google" id="ProtNLM"/>
    </source>
</evidence>
<reference evidence="1" key="1">
    <citation type="submission" date="2020-07" db="EMBL/GenBank/DDBJ databases">
        <title>Genome sequence and genetic diversity analysis of an under-domesticated orphan crop, white fonio (Digitaria exilis).</title>
        <authorList>
            <person name="Bennetzen J.L."/>
            <person name="Chen S."/>
            <person name="Ma X."/>
            <person name="Wang X."/>
            <person name="Yssel A.E.J."/>
            <person name="Chaluvadi S.R."/>
            <person name="Johnson M."/>
            <person name="Gangashetty P."/>
            <person name="Hamidou F."/>
            <person name="Sanogo M.D."/>
            <person name="Zwaenepoel A."/>
            <person name="Wallace J."/>
            <person name="Van De Peer Y."/>
            <person name="Van Deynze A."/>
        </authorList>
    </citation>
    <scope>NUCLEOTIDE SEQUENCE</scope>
    <source>
        <tissue evidence="1">Leaves</tissue>
    </source>
</reference>
<dbReference type="EMBL" id="JACEFO010000755">
    <property type="protein sequence ID" value="KAF8757512.1"/>
    <property type="molecule type" value="Genomic_DNA"/>
</dbReference>
<keyword evidence="2" id="KW-1185">Reference proteome</keyword>
<organism evidence="1 2">
    <name type="scientific">Digitaria exilis</name>
    <dbReference type="NCBI Taxonomy" id="1010633"/>
    <lineage>
        <taxon>Eukaryota</taxon>
        <taxon>Viridiplantae</taxon>
        <taxon>Streptophyta</taxon>
        <taxon>Embryophyta</taxon>
        <taxon>Tracheophyta</taxon>
        <taxon>Spermatophyta</taxon>
        <taxon>Magnoliopsida</taxon>
        <taxon>Liliopsida</taxon>
        <taxon>Poales</taxon>
        <taxon>Poaceae</taxon>
        <taxon>PACMAD clade</taxon>
        <taxon>Panicoideae</taxon>
        <taxon>Panicodae</taxon>
        <taxon>Paniceae</taxon>
        <taxon>Anthephorinae</taxon>
        <taxon>Digitaria</taxon>
    </lineage>
</organism>
<dbReference type="AlphaFoldDB" id="A0A835KR92"/>
<dbReference type="PANTHER" id="PTHR33074:SF49">
    <property type="entry name" value="OS07G0258000 PROTEIN"/>
    <property type="match status" value="1"/>
</dbReference>
<gene>
    <name evidence="1" type="ORF">HU200_010816</name>
</gene>
<comment type="caution">
    <text evidence="1">The sequence shown here is derived from an EMBL/GenBank/DDBJ whole genome shotgun (WGS) entry which is preliminary data.</text>
</comment>
<dbReference type="PANTHER" id="PTHR33074">
    <property type="entry name" value="EXPRESSED PROTEIN-RELATED"/>
    <property type="match status" value="1"/>
</dbReference>
<dbReference type="Proteomes" id="UP000636709">
    <property type="component" value="Unassembled WGS sequence"/>
</dbReference>
<proteinExistence type="predicted"/>
<evidence type="ECO:0000313" key="1">
    <source>
        <dbReference type="EMBL" id="KAF8757512.1"/>
    </source>
</evidence>
<name>A0A835KR92_9POAL</name>
<sequence length="154" mass="17163">MAFVDLWRGVLFCDVLRLEPEAARRGPKAIIPLLGYVSLPEDLRRNAKVDNDAGSTQYEIESFRAIEDSSPPRTNLFPGHEGVYRSSFRHLLVCQSVVGLRDDGRTLYFTVKTHSEDDHPSVIAVDMVEKKILQVAPSLQDLISSASPTCTLGY</sequence>
<evidence type="ECO:0000313" key="2">
    <source>
        <dbReference type="Proteomes" id="UP000636709"/>
    </source>
</evidence>
<accession>A0A835KR92</accession>
<protein>
    <recommendedName>
        <fullName evidence="3">DUF1618 domain-containing protein</fullName>
    </recommendedName>
</protein>